<protein>
    <submittedName>
        <fullName evidence="1">Uncharacterized protein</fullName>
    </submittedName>
</protein>
<accession>A0A9P3GLC7</accession>
<organism evidence="1 2">
    <name type="scientific">Phanerochaete sordida</name>
    <dbReference type="NCBI Taxonomy" id="48140"/>
    <lineage>
        <taxon>Eukaryota</taxon>
        <taxon>Fungi</taxon>
        <taxon>Dikarya</taxon>
        <taxon>Basidiomycota</taxon>
        <taxon>Agaricomycotina</taxon>
        <taxon>Agaricomycetes</taxon>
        <taxon>Polyporales</taxon>
        <taxon>Phanerochaetaceae</taxon>
        <taxon>Phanerochaete</taxon>
    </lineage>
</organism>
<name>A0A9P3GLC7_9APHY</name>
<evidence type="ECO:0000313" key="1">
    <source>
        <dbReference type="EMBL" id="GJE97116.1"/>
    </source>
</evidence>
<dbReference type="AlphaFoldDB" id="A0A9P3GLC7"/>
<gene>
    <name evidence="1" type="ORF">PsYK624_133270</name>
</gene>
<evidence type="ECO:0000313" key="2">
    <source>
        <dbReference type="Proteomes" id="UP000703269"/>
    </source>
</evidence>
<keyword evidence="2" id="KW-1185">Reference proteome</keyword>
<dbReference type="Proteomes" id="UP000703269">
    <property type="component" value="Unassembled WGS sequence"/>
</dbReference>
<comment type="caution">
    <text evidence="1">The sequence shown here is derived from an EMBL/GenBank/DDBJ whole genome shotgun (WGS) entry which is preliminary data.</text>
</comment>
<dbReference type="EMBL" id="BPQB01000067">
    <property type="protein sequence ID" value="GJE97116.1"/>
    <property type="molecule type" value="Genomic_DNA"/>
</dbReference>
<proteinExistence type="predicted"/>
<sequence>MTVTRDITAILVRRGDEHAQTIPLAVARKGIDDIPVLGTHLGGDAGIARVRIVVHTVHNKADDGKIVHCRGTDMWEVYMHSNLPLRQDSEKYVLYYAYHNEAATGHPNAVTKHTDVVIFRQALNRAGVAFTPIKEREDKFGLHGVFR</sequence>
<reference evidence="1 2" key="1">
    <citation type="submission" date="2021-08" db="EMBL/GenBank/DDBJ databases">
        <title>Draft Genome Sequence of Phanerochaete sordida strain YK-624.</title>
        <authorList>
            <person name="Mori T."/>
            <person name="Dohra H."/>
            <person name="Suzuki T."/>
            <person name="Kawagishi H."/>
            <person name="Hirai H."/>
        </authorList>
    </citation>
    <scope>NUCLEOTIDE SEQUENCE [LARGE SCALE GENOMIC DNA]</scope>
    <source>
        <strain evidence="1 2">YK-624</strain>
    </source>
</reference>